<evidence type="ECO:0000313" key="2">
    <source>
        <dbReference type="EMBL" id="AGT35350.1"/>
    </source>
</evidence>
<protein>
    <submittedName>
        <fullName evidence="2">Uncharacterized protein</fullName>
    </submittedName>
</protein>
<feature type="transmembrane region" description="Helical" evidence="1">
    <location>
        <begin position="108"/>
        <end position="128"/>
    </location>
</feature>
<dbReference type="KEGG" id="thb:N186_05020"/>
<dbReference type="EMBL" id="CP006646">
    <property type="protein sequence ID" value="AGT35350.1"/>
    <property type="molecule type" value="Genomic_DNA"/>
</dbReference>
<keyword evidence="1" id="KW-0812">Transmembrane</keyword>
<feature type="transmembrane region" description="Helical" evidence="1">
    <location>
        <begin position="347"/>
        <end position="368"/>
    </location>
</feature>
<keyword evidence="1" id="KW-0472">Membrane</keyword>
<sequence>MVCLKKADYLLAFGEIFLATGLSLILYSRQNTFFLPPAVISTIIIFPLTLLTLLRKHTNPHLTISLVAPFFLSTPLLVISASLIQSYAKEGKYSSPFIAELLDKTGNGFITVGLLIAGVFSLASYLLVKALVLPGVKALTLEGGKTLAEEYIQPPQYKVSYLAIPLGILSPYLYNASASTIAVLPFIMLAPLPLQTSTLMGLLLSIIGISLNPMAVAISLILYAEIWRKLWKIGTYRPASLIIGTGVYILVSLLIFFTLFGAQFTMYLVTATFLILIVSYAITELEAKGIALSPYLLLFVSQIFTNGSIPIYTDALLPLILSASPLIVSALYLDISLRHIDEECGTLLFESLLLLVPLVLAALLYGNITITPPSLTISTSYSLISYLIPVLALIYSTVQQVSMKGRIPRRIEPTLLFSLHPLGLAVSILVPRNEALPLLLLALLLSVTRLVLSRHSQMYSEIARFFLFGYAIGIISKILLVG</sequence>
<feature type="transmembrane region" description="Helical" evidence="1">
    <location>
        <begin position="33"/>
        <end position="54"/>
    </location>
</feature>
<feature type="transmembrane region" description="Helical" evidence="1">
    <location>
        <begin position="236"/>
        <end position="258"/>
    </location>
</feature>
<keyword evidence="3" id="KW-1185">Reference proteome</keyword>
<feature type="transmembrane region" description="Helical" evidence="1">
    <location>
        <begin position="200"/>
        <end position="224"/>
    </location>
</feature>
<feature type="transmembrane region" description="Helical" evidence="1">
    <location>
        <begin position="290"/>
        <end position="309"/>
    </location>
</feature>
<feature type="transmembrane region" description="Helical" evidence="1">
    <location>
        <begin position="172"/>
        <end position="194"/>
    </location>
</feature>
<gene>
    <name evidence="2" type="ORF">N186_05020</name>
</gene>
<dbReference type="HOGENOM" id="CLU_565781_0_0_2"/>
<name>S5Z7K8_9CREN</name>
<feature type="transmembrane region" description="Helical" evidence="1">
    <location>
        <begin position="264"/>
        <end position="283"/>
    </location>
</feature>
<dbReference type="Proteomes" id="UP000015543">
    <property type="component" value="Chromosome"/>
</dbReference>
<feature type="transmembrane region" description="Helical" evidence="1">
    <location>
        <begin position="66"/>
        <end position="88"/>
    </location>
</feature>
<dbReference type="PATRIC" id="fig|1365176.7.peg.990"/>
<evidence type="ECO:0000313" key="3">
    <source>
        <dbReference type="Proteomes" id="UP000015543"/>
    </source>
</evidence>
<feature type="transmembrane region" description="Helical" evidence="1">
    <location>
        <begin position="435"/>
        <end position="452"/>
    </location>
</feature>
<evidence type="ECO:0000256" key="1">
    <source>
        <dbReference type="SAM" id="Phobius"/>
    </source>
</evidence>
<keyword evidence="1" id="KW-1133">Transmembrane helix</keyword>
<feature type="transmembrane region" description="Helical" evidence="1">
    <location>
        <begin position="7"/>
        <end position="27"/>
    </location>
</feature>
<reference evidence="2 3" key="1">
    <citation type="journal article" date="2013" name="Genome Announc.">
        <title>Complete Genomic Sequence of 'Thermofilum adornatus' Strain 1910bT, a Hyperthermophilic Anaerobic Organotrophic Crenarchaeon.</title>
        <authorList>
            <person name="Dominova I.N."/>
            <person name="Kublanov I.V."/>
            <person name="Podosokorskaya O.A."/>
            <person name="Derbikova K.S."/>
            <person name="Patrushev M.V."/>
            <person name="Toshchakov S.V."/>
        </authorList>
    </citation>
    <scope>NUCLEOTIDE SEQUENCE [LARGE SCALE GENOMIC DNA]</scope>
    <source>
        <strain evidence="3">1910b</strain>
    </source>
</reference>
<organism evidence="2 3">
    <name type="scientific">Thermofilum adornatum</name>
    <dbReference type="NCBI Taxonomy" id="1365176"/>
    <lineage>
        <taxon>Archaea</taxon>
        <taxon>Thermoproteota</taxon>
        <taxon>Thermoprotei</taxon>
        <taxon>Thermofilales</taxon>
        <taxon>Thermofilaceae</taxon>
        <taxon>Thermofilum</taxon>
    </lineage>
</organism>
<dbReference type="AlphaFoldDB" id="S5Z7K8"/>
<accession>S5Z7K8</accession>
<feature type="transmembrane region" description="Helical" evidence="1">
    <location>
        <begin position="380"/>
        <end position="398"/>
    </location>
</feature>
<feature type="transmembrane region" description="Helical" evidence="1">
    <location>
        <begin position="315"/>
        <end position="335"/>
    </location>
</feature>
<feature type="transmembrane region" description="Helical" evidence="1">
    <location>
        <begin position="464"/>
        <end position="481"/>
    </location>
</feature>
<proteinExistence type="predicted"/>